<reference evidence="7" key="1">
    <citation type="journal article" date="2019" name="Int. J. Syst. Evol. Microbiol.">
        <title>The Global Catalogue of Microorganisms (GCM) 10K type strain sequencing project: providing services to taxonomists for standard genome sequencing and annotation.</title>
        <authorList>
            <consortium name="The Broad Institute Genomics Platform"/>
            <consortium name="The Broad Institute Genome Sequencing Center for Infectious Disease"/>
            <person name="Wu L."/>
            <person name="Ma J."/>
        </authorList>
    </citation>
    <scope>NUCLEOTIDE SEQUENCE [LARGE SCALE GENOMIC DNA]</scope>
    <source>
        <strain evidence="7">IBRC-M 10908</strain>
    </source>
</reference>
<feature type="transmembrane region" description="Helical" evidence="5">
    <location>
        <begin position="176"/>
        <end position="197"/>
    </location>
</feature>
<evidence type="ECO:0000256" key="5">
    <source>
        <dbReference type="SAM" id="Phobius"/>
    </source>
</evidence>
<dbReference type="PANTHER" id="PTHR47704">
    <property type="entry name" value="POTASSIUM TRANSPORTER KIMA"/>
    <property type="match status" value="1"/>
</dbReference>
<feature type="transmembrane region" description="Helical" evidence="5">
    <location>
        <begin position="464"/>
        <end position="482"/>
    </location>
</feature>
<keyword evidence="7" id="KW-1185">Reference proteome</keyword>
<name>A0ABV8U0K7_9ACTN</name>
<comment type="subcellular location">
    <subcellularLocation>
        <location evidence="1">Membrane</location>
        <topology evidence="1">Multi-pass membrane protein</topology>
    </subcellularLocation>
</comment>
<feature type="transmembrane region" description="Helical" evidence="5">
    <location>
        <begin position="325"/>
        <end position="348"/>
    </location>
</feature>
<feature type="transmembrane region" description="Helical" evidence="5">
    <location>
        <begin position="31"/>
        <end position="47"/>
    </location>
</feature>
<evidence type="ECO:0000256" key="2">
    <source>
        <dbReference type="ARBA" id="ARBA00022692"/>
    </source>
</evidence>
<evidence type="ECO:0000256" key="3">
    <source>
        <dbReference type="ARBA" id="ARBA00022989"/>
    </source>
</evidence>
<dbReference type="RefSeq" id="WP_380622749.1">
    <property type="nucleotide sequence ID" value="NZ_JBHSDK010000021.1"/>
</dbReference>
<dbReference type="InterPro" id="IPR002293">
    <property type="entry name" value="AA/rel_permease1"/>
</dbReference>
<dbReference type="EMBL" id="JBHSDK010000021">
    <property type="protein sequence ID" value="MFC4336631.1"/>
    <property type="molecule type" value="Genomic_DNA"/>
</dbReference>
<dbReference type="Pfam" id="PF13520">
    <property type="entry name" value="AA_permease_2"/>
    <property type="match status" value="1"/>
</dbReference>
<evidence type="ECO:0000313" key="6">
    <source>
        <dbReference type="EMBL" id="MFC4336631.1"/>
    </source>
</evidence>
<feature type="transmembrane region" description="Helical" evidence="5">
    <location>
        <begin position="146"/>
        <end position="164"/>
    </location>
</feature>
<feature type="transmembrane region" description="Helical" evidence="5">
    <location>
        <begin position="440"/>
        <end position="458"/>
    </location>
</feature>
<keyword evidence="3 5" id="KW-1133">Transmembrane helix</keyword>
<organism evidence="6 7">
    <name type="scientific">Salininema proteolyticum</name>
    <dbReference type="NCBI Taxonomy" id="1607685"/>
    <lineage>
        <taxon>Bacteria</taxon>
        <taxon>Bacillati</taxon>
        <taxon>Actinomycetota</taxon>
        <taxon>Actinomycetes</taxon>
        <taxon>Glycomycetales</taxon>
        <taxon>Glycomycetaceae</taxon>
        <taxon>Salininema</taxon>
    </lineage>
</organism>
<gene>
    <name evidence="6" type="ORF">ACFPET_15615</name>
</gene>
<comment type="caution">
    <text evidence="6">The sequence shown here is derived from an EMBL/GenBank/DDBJ whole genome shotgun (WGS) entry which is preliminary data.</text>
</comment>
<evidence type="ECO:0000256" key="1">
    <source>
        <dbReference type="ARBA" id="ARBA00004141"/>
    </source>
</evidence>
<proteinExistence type="predicted"/>
<evidence type="ECO:0000313" key="7">
    <source>
        <dbReference type="Proteomes" id="UP001595823"/>
    </source>
</evidence>
<feature type="transmembrane region" description="Helical" evidence="5">
    <location>
        <begin position="397"/>
        <end position="419"/>
    </location>
</feature>
<keyword evidence="2 5" id="KW-0812">Transmembrane</keyword>
<dbReference type="Proteomes" id="UP001595823">
    <property type="component" value="Unassembled WGS sequence"/>
</dbReference>
<protein>
    <submittedName>
        <fullName evidence="6">APC family permease</fullName>
    </submittedName>
</protein>
<feature type="transmembrane region" description="Helical" evidence="5">
    <location>
        <begin position="217"/>
        <end position="237"/>
    </location>
</feature>
<feature type="transmembrane region" description="Helical" evidence="5">
    <location>
        <begin position="258"/>
        <end position="281"/>
    </location>
</feature>
<dbReference type="Gene3D" id="1.20.1740.10">
    <property type="entry name" value="Amino acid/polyamine transporter I"/>
    <property type="match status" value="1"/>
</dbReference>
<feature type="transmembrane region" description="Helical" evidence="5">
    <location>
        <begin position="53"/>
        <end position="81"/>
    </location>
</feature>
<accession>A0ABV8U0K7</accession>
<keyword evidence="4 5" id="KW-0472">Membrane</keyword>
<dbReference type="PANTHER" id="PTHR47704:SF1">
    <property type="entry name" value="POTASSIUM TRANSPORTER KIMA"/>
    <property type="match status" value="1"/>
</dbReference>
<sequence length="655" mass="71584">MARSLSMFKRLIIGLPLRSDRDSSLSLSKRYAIPLLAVNPISSLAYAPEQIFLVLAVAGSAAYTFTIWIGLAVAVVMLSVIASYRYTVQAYPGGGGDYRVVRANFGPGAGYLAAAAQVLDYVLTVAVSTAAAVSNFAFIWPSIRDHRVLMCVLIIAALTAFNLRGWRVSGKLAAPLTLLFMVAIVGIIAVGFTRLAMGEQLEPPSAAYVSVGEAAHWSGAAIFVLAARAFATGSIAVSGVETYTNRVAFFRPPKGRNAAIALSIVGATTILLFVGLVYLAYLVGAQQSSDPHAQLTGIPEDFVQTTLIGQLASAVFFPYGWIADVSMFAIGGVLVLAANTAFVGFPRLASILASDSLLPRQLHKRGDRLVYSNGILVLAVTAAALTAIFSASSYRLMALYVVGVFLSIMLTNAAMNRHWSRILTVERDPRRRSRAKRARAIALVTTVMAGLILFVVTVGEFRRMSWIALVVIAANVALMWFISRHYGEVADELAVPVGKSRNPARNHAVVLVSHLNRPALRMIAYAQATRPDTLTALTVNVDNADTRNVVSDWEARRMKVPLTVLDSPYREITGPIIDYVKKLRRESPRDVVTVYLPEYVVGRWYERILHNQSAKKIRTRLRYEPGVMVTTVPWQLASSENRDLDRLDKDIRRRR</sequence>
<dbReference type="InterPro" id="IPR053153">
    <property type="entry name" value="APC_K+_Transporter"/>
</dbReference>
<evidence type="ECO:0000256" key="4">
    <source>
        <dbReference type="ARBA" id="ARBA00023136"/>
    </source>
</evidence>
<feature type="transmembrane region" description="Helical" evidence="5">
    <location>
        <begin position="369"/>
        <end position="391"/>
    </location>
</feature>